<keyword evidence="2" id="KW-1185">Reference proteome</keyword>
<evidence type="ECO:0000313" key="1">
    <source>
        <dbReference type="EMBL" id="MDI2593103.1"/>
    </source>
</evidence>
<dbReference type="Proteomes" id="UP001159100">
    <property type="component" value="Unassembled WGS sequence"/>
</dbReference>
<protein>
    <submittedName>
        <fullName evidence="1">Uncharacterized protein</fullName>
    </submittedName>
</protein>
<accession>A0ABT6QQC2</accession>
<name>A0ABT6QQC2_9PSED</name>
<proteinExistence type="predicted"/>
<dbReference type="EMBL" id="JARBWL010000002">
    <property type="protein sequence ID" value="MDI2593103.1"/>
    <property type="molecule type" value="Genomic_DNA"/>
</dbReference>
<sequence length="324" mass="36112">MTKPRFPVDITSGISALEAHPILTAMSDEGCFHEQFGLRLPLGIYNVSISRVTDKLIRLCRRVETYFNAPDTVDPQGDTREVLLEIIDYIELSLYAAAEHVDDVKSICTGFFKHTSVRDKDQAYRALEKAVKQHKHFVASAANAIKHQQSRIRLATIEFKDEGHVGALHGYFIEGVASGVIGPSSTFHKSKKLFSLTSLAWEIVLFLLLVSRDLAIFLRSVGVQREGPVRVTSEQFAKAIVAAARLPIYDFGEAHPFSKAAIELKASETSLHLLDSSLYGSIRHGWSISSTPAFGQLTSQYEGDGKTKQFEFFHPESVSFQHWT</sequence>
<organism evidence="1 2">
    <name type="scientific">Pseudomonas fungipugnans</name>
    <dbReference type="NCBI Taxonomy" id="3024217"/>
    <lineage>
        <taxon>Bacteria</taxon>
        <taxon>Pseudomonadati</taxon>
        <taxon>Pseudomonadota</taxon>
        <taxon>Gammaproteobacteria</taxon>
        <taxon>Pseudomonadales</taxon>
        <taxon>Pseudomonadaceae</taxon>
        <taxon>Pseudomonas</taxon>
    </lineage>
</organism>
<evidence type="ECO:0000313" key="2">
    <source>
        <dbReference type="Proteomes" id="UP001159100"/>
    </source>
</evidence>
<comment type="caution">
    <text evidence="1">The sequence shown here is derived from an EMBL/GenBank/DDBJ whole genome shotgun (WGS) entry which is preliminary data.</text>
</comment>
<gene>
    <name evidence="1" type="ORF">POF45_16950</name>
</gene>
<reference evidence="1 2" key="1">
    <citation type="submission" date="2023-02" db="EMBL/GenBank/DDBJ databases">
        <title>Pseudomonas chrutzelriedensis sp. nov., a potently antifungal strain isolated from moss.</title>
        <authorList>
            <person name="Schnyder A."/>
            <person name="Kalawong R."/>
            <person name="Eberl L."/>
            <person name="Agnoli K."/>
        </authorList>
    </citation>
    <scope>NUCLEOTIDE SEQUENCE [LARGE SCALE GENOMIC DNA]</scope>
    <source>
        <strain evidence="1 2">681</strain>
    </source>
</reference>
<dbReference type="RefSeq" id="WP_282316185.1">
    <property type="nucleotide sequence ID" value="NZ_JARBWL010000002.1"/>
</dbReference>